<protein>
    <recommendedName>
        <fullName evidence="2">Chalcone isomerase domain-containing protein</fullName>
    </recommendedName>
</protein>
<keyword evidence="4" id="KW-1185">Reference proteome</keyword>
<evidence type="ECO:0000313" key="4">
    <source>
        <dbReference type="Proteomes" id="UP001345219"/>
    </source>
</evidence>
<evidence type="ECO:0000256" key="1">
    <source>
        <dbReference type="ARBA" id="ARBA00007166"/>
    </source>
</evidence>
<dbReference type="InterPro" id="IPR036298">
    <property type="entry name" value="Chalcone_isomerase_sf"/>
</dbReference>
<dbReference type="InterPro" id="IPR016088">
    <property type="entry name" value="Chalcone_isomerase_3-sand"/>
</dbReference>
<dbReference type="PANTHER" id="PTHR47284:SF3">
    <property type="entry name" value="FATTY-ACID-BINDING PROTEIN 2"/>
    <property type="match status" value="1"/>
</dbReference>
<dbReference type="InterPro" id="IPR016087">
    <property type="entry name" value="Chalcone_isomerase"/>
</dbReference>
<comment type="similarity">
    <text evidence="1">Belongs to the chalcone isomerase family.</text>
</comment>
<comment type="caution">
    <text evidence="3">The sequence shown here is derived from an EMBL/GenBank/DDBJ whole genome shotgun (WGS) entry which is preliminary data.</text>
</comment>
<dbReference type="AlphaFoldDB" id="A0AAN7PWP1"/>
<dbReference type="GO" id="GO:0016872">
    <property type="term" value="F:intramolecular lyase activity"/>
    <property type="evidence" value="ECO:0007669"/>
    <property type="project" value="InterPro"/>
</dbReference>
<dbReference type="Gene3D" id="3.50.70.10">
    <property type="match status" value="1"/>
</dbReference>
<accession>A0AAN7PWP1</accession>
<dbReference type="GO" id="GO:0009570">
    <property type="term" value="C:chloroplast stroma"/>
    <property type="evidence" value="ECO:0007669"/>
    <property type="project" value="TreeGrafter"/>
</dbReference>
<reference evidence="3 4" key="1">
    <citation type="journal article" date="2023" name="Hortic Res">
        <title>Pangenome of water caltrop reveals structural variations and asymmetric subgenome divergence after allopolyploidization.</title>
        <authorList>
            <person name="Zhang X."/>
            <person name="Chen Y."/>
            <person name="Wang L."/>
            <person name="Yuan Y."/>
            <person name="Fang M."/>
            <person name="Shi L."/>
            <person name="Lu R."/>
            <person name="Comes H.P."/>
            <person name="Ma Y."/>
            <person name="Chen Y."/>
            <person name="Huang G."/>
            <person name="Zhou Y."/>
            <person name="Zheng Z."/>
            <person name="Qiu Y."/>
        </authorList>
    </citation>
    <scope>NUCLEOTIDE SEQUENCE [LARGE SCALE GENOMIC DNA]</scope>
    <source>
        <tissue evidence="3">Roots</tissue>
    </source>
</reference>
<dbReference type="Proteomes" id="UP001345219">
    <property type="component" value="Chromosome 8"/>
</dbReference>
<sequence>MKNNELRFKQLERRPALVLPTEPFVLHNIGGHICSSIGSLAEKSLDKSRNLHLPGIIALQESFNCMSRFTSTVVLWFAGGVGSSMDHNMDKNMCSLKPGRRKFPLIVRHVTSGTKVKENGHPALLKKISSFMMKQLYREADKLRSLPFLSMSAVKIPPLNNLKSCEVGKRGRAGAFFPDLKWNSHKVEPHTGIEFPIVLPGIFNETRNPDPASEILVGTGSRTMRIVKIKSLKVYAFGFYIHPGAVCEKIGPKYASLPASEIDKCSSLYDDLLSEDISMTVRLVVNCNGLRINTVKDAFEKSLRARLLKTNPHTDYSCLSKFRSIFVRDIPIPAGTTIDFHRTSDWNLITEIGGNKIGSVQSRELCRAFFDMYVGDLPVSAQTKEEIGKNVAGIIRRC</sequence>
<dbReference type="SUPFAM" id="SSF54626">
    <property type="entry name" value="Chalcone isomerase"/>
    <property type="match status" value="1"/>
</dbReference>
<dbReference type="PANTHER" id="PTHR47284">
    <property type="entry name" value="FATTY-ACID-BINDING PROTEIN 2"/>
    <property type="match status" value="1"/>
</dbReference>
<evidence type="ECO:0000259" key="2">
    <source>
        <dbReference type="Pfam" id="PF16035"/>
    </source>
</evidence>
<dbReference type="Pfam" id="PF16035">
    <property type="entry name" value="Chalcone_2"/>
    <property type="match status" value="1"/>
</dbReference>
<dbReference type="Gene3D" id="1.10.890.20">
    <property type="match status" value="1"/>
</dbReference>
<feature type="domain" description="Chalcone isomerase" evidence="2">
    <location>
        <begin position="216"/>
        <end position="387"/>
    </location>
</feature>
<dbReference type="InterPro" id="IPR016089">
    <property type="entry name" value="Chalcone_isomerase_bundle_sf"/>
</dbReference>
<organism evidence="3 4">
    <name type="scientific">Trapa incisa</name>
    <dbReference type="NCBI Taxonomy" id="236973"/>
    <lineage>
        <taxon>Eukaryota</taxon>
        <taxon>Viridiplantae</taxon>
        <taxon>Streptophyta</taxon>
        <taxon>Embryophyta</taxon>
        <taxon>Tracheophyta</taxon>
        <taxon>Spermatophyta</taxon>
        <taxon>Magnoliopsida</taxon>
        <taxon>eudicotyledons</taxon>
        <taxon>Gunneridae</taxon>
        <taxon>Pentapetalae</taxon>
        <taxon>rosids</taxon>
        <taxon>malvids</taxon>
        <taxon>Myrtales</taxon>
        <taxon>Lythraceae</taxon>
        <taxon>Trapa</taxon>
    </lineage>
</organism>
<dbReference type="EMBL" id="JAXIOK010000014">
    <property type="protein sequence ID" value="KAK4754998.1"/>
    <property type="molecule type" value="Genomic_DNA"/>
</dbReference>
<gene>
    <name evidence="3" type="ORF">SAY87_008755</name>
</gene>
<proteinExistence type="inferred from homology"/>
<name>A0AAN7PWP1_9MYRT</name>
<dbReference type="GO" id="GO:0005504">
    <property type="term" value="F:fatty acid binding"/>
    <property type="evidence" value="ECO:0007669"/>
    <property type="project" value="TreeGrafter"/>
</dbReference>
<evidence type="ECO:0000313" key="3">
    <source>
        <dbReference type="EMBL" id="KAK4754998.1"/>
    </source>
</evidence>